<evidence type="ECO:0000256" key="1">
    <source>
        <dbReference type="SAM" id="Coils"/>
    </source>
</evidence>
<evidence type="ECO:0000256" key="2">
    <source>
        <dbReference type="SAM" id="MobiDB-lite"/>
    </source>
</evidence>
<organism evidence="3 4">
    <name type="scientific">Bodo saltans</name>
    <name type="common">Flagellated protozoan</name>
    <dbReference type="NCBI Taxonomy" id="75058"/>
    <lineage>
        <taxon>Eukaryota</taxon>
        <taxon>Discoba</taxon>
        <taxon>Euglenozoa</taxon>
        <taxon>Kinetoplastea</taxon>
        <taxon>Metakinetoplastina</taxon>
        <taxon>Eubodonida</taxon>
        <taxon>Bodonidae</taxon>
        <taxon>Bodo</taxon>
    </lineage>
</organism>
<name>A0A0S4IRG6_BODSA</name>
<dbReference type="Proteomes" id="UP000051952">
    <property type="component" value="Unassembled WGS sequence"/>
</dbReference>
<keyword evidence="1" id="KW-0175">Coiled coil</keyword>
<evidence type="ECO:0000313" key="3">
    <source>
        <dbReference type="EMBL" id="CUG02061.1"/>
    </source>
</evidence>
<dbReference type="VEuPathDB" id="TriTrypDB:BSAL_69545"/>
<accession>A0A0S4IRG6</accession>
<reference evidence="4" key="1">
    <citation type="submission" date="2015-09" db="EMBL/GenBank/DDBJ databases">
        <authorList>
            <consortium name="Pathogen Informatics"/>
        </authorList>
    </citation>
    <scope>NUCLEOTIDE SEQUENCE [LARGE SCALE GENOMIC DNA]</scope>
    <source>
        <strain evidence="4">Lake Konstanz</strain>
    </source>
</reference>
<sequence>MPYRTYAWMGSDGSEIGTVATELFREQKKQPHPLSSRQDRRRVIDSAKRLMEELQIERDEQYRSLLQSSRALSVSPRAASAATAAPMTMTATHSEDPTPPKVSRFAEPNPLASTASSHEYQVEEEDASTAVTTKYDLESRDEGSQQQREEASHPDVELSSNHPTDDAYSPEFQVCTADDVSESNIADSSARRAASVIHFDSDDEH</sequence>
<dbReference type="AlphaFoldDB" id="A0A0S4IRG6"/>
<protein>
    <submittedName>
        <fullName evidence="3">Uncharacterized protein</fullName>
    </submittedName>
</protein>
<feature type="region of interest" description="Disordered" evidence="2">
    <location>
        <begin position="68"/>
        <end position="205"/>
    </location>
</feature>
<evidence type="ECO:0000313" key="4">
    <source>
        <dbReference type="Proteomes" id="UP000051952"/>
    </source>
</evidence>
<feature type="compositionally biased region" description="Low complexity" evidence="2">
    <location>
        <begin position="75"/>
        <end position="92"/>
    </location>
</feature>
<gene>
    <name evidence="3" type="ORF">BSAL_69545</name>
</gene>
<dbReference type="EMBL" id="CYKH01000495">
    <property type="protein sequence ID" value="CUG02061.1"/>
    <property type="molecule type" value="Genomic_DNA"/>
</dbReference>
<keyword evidence="4" id="KW-1185">Reference proteome</keyword>
<feature type="compositionally biased region" description="Basic and acidic residues" evidence="2">
    <location>
        <begin position="135"/>
        <end position="156"/>
    </location>
</feature>
<proteinExistence type="predicted"/>
<feature type="coiled-coil region" evidence="1">
    <location>
        <begin position="37"/>
        <end position="64"/>
    </location>
</feature>